<sequence length="119" mass="14191">MAAKEEVEAFLRQLRDKIRFFDVAYRPRDKNTNTLAELDILPFERTEYLKNLTVEDYYDGPKNDTYDFTKPDYYEFGVSIKGIEVYIKVSLGLPNKRVDCMSFHKAERPITYPYKKQTR</sequence>
<reference evidence="1 2" key="1">
    <citation type="submission" date="2019-05" db="EMBL/GenBank/DDBJ databases">
        <title>Panacibacter sp. strain 17mud1-8 Genome sequencing and assembly.</title>
        <authorList>
            <person name="Chhetri G."/>
        </authorList>
    </citation>
    <scope>NUCLEOTIDE SEQUENCE [LARGE SCALE GENOMIC DNA]</scope>
    <source>
        <strain evidence="1 2">17mud1-8</strain>
    </source>
</reference>
<name>A0A4U3KT01_9BACT</name>
<protein>
    <submittedName>
        <fullName evidence="1">Toxin</fullName>
    </submittedName>
</protein>
<dbReference type="RefSeq" id="WP_137263630.1">
    <property type="nucleotide sequence ID" value="NZ_SZQL01000021.1"/>
</dbReference>
<evidence type="ECO:0000313" key="1">
    <source>
        <dbReference type="EMBL" id="TKK65432.1"/>
    </source>
</evidence>
<organism evidence="1 2">
    <name type="scientific">Ilyomonas limi</name>
    <dbReference type="NCBI Taxonomy" id="2575867"/>
    <lineage>
        <taxon>Bacteria</taxon>
        <taxon>Pseudomonadati</taxon>
        <taxon>Bacteroidota</taxon>
        <taxon>Chitinophagia</taxon>
        <taxon>Chitinophagales</taxon>
        <taxon>Chitinophagaceae</taxon>
        <taxon>Ilyomonas</taxon>
    </lineage>
</organism>
<keyword evidence="2" id="KW-1185">Reference proteome</keyword>
<evidence type="ECO:0000313" key="2">
    <source>
        <dbReference type="Proteomes" id="UP000305848"/>
    </source>
</evidence>
<dbReference type="AlphaFoldDB" id="A0A4U3KT01"/>
<dbReference type="EMBL" id="SZQL01000021">
    <property type="protein sequence ID" value="TKK65432.1"/>
    <property type="molecule type" value="Genomic_DNA"/>
</dbReference>
<gene>
    <name evidence="1" type="ORF">FC093_20185</name>
</gene>
<accession>A0A4U3KT01</accession>
<dbReference type="Proteomes" id="UP000305848">
    <property type="component" value="Unassembled WGS sequence"/>
</dbReference>
<proteinExistence type="predicted"/>
<comment type="caution">
    <text evidence="1">The sequence shown here is derived from an EMBL/GenBank/DDBJ whole genome shotgun (WGS) entry which is preliminary data.</text>
</comment>
<dbReference type="OrthoDB" id="1366475at2"/>